<evidence type="ECO:0000313" key="3">
    <source>
        <dbReference type="EMBL" id="CAK9010309.1"/>
    </source>
</evidence>
<dbReference type="InterPro" id="IPR011009">
    <property type="entry name" value="Kinase-like_dom_sf"/>
</dbReference>
<dbReference type="EMBL" id="CAXAMM010006225">
    <property type="protein sequence ID" value="CAK9010309.1"/>
    <property type="molecule type" value="Genomic_DNA"/>
</dbReference>
<evidence type="ECO:0000256" key="1">
    <source>
        <dbReference type="ARBA" id="ARBA00009670"/>
    </source>
</evidence>
<dbReference type="InterPro" id="IPR050154">
    <property type="entry name" value="UbiB_kinase"/>
</dbReference>
<dbReference type="Pfam" id="PF03109">
    <property type="entry name" value="ABC1"/>
    <property type="match status" value="1"/>
</dbReference>
<keyword evidence="4" id="KW-1185">Reference proteome</keyword>
<feature type="domain" description="ABC1 atypical kinase-like" evidence="2">
    <location>
        <begin position="136"/>
        <end position="352"/>
    </location>
</feature>
<name>A0ABP0J7J0_9DINO</name>
<dbReference type="SUPFAM" id="SSF56112">
    <property type="entry name" value="Protein kinase-like (PK-like)"/>
    <property type="match status" value="1"/>
</dbReference>
<comment type="caution">
    <text evidence="3">The sequence shown here is derived from an EMBL/GenBank/DDBJ whole genome shotgun (WGS) entry which is preliminary data.</text>
</comment>
<reference evidence="3 4" key="1">
    <citation type="submission" date="2024-02" db="EMBL/GenBank/DDBJ databases">
        <authorList>
            <person name="Chen Y."/>
            <person name="Shah S."/>
            <person name="Dougan E. K."/>
            <person name="Thang M."/>
            <person name="Chan C."/>
        </authorList>
    </citation>
    <scope>NUCLEOTIDE SEQUENCE [LARGE SCALE GENOMIC DNA]</scope>
</reference>
<organism evidence="3 4">
    <name type="scientific">Durusdinium trenchii</name>
    <dbReference type="NCBI Taxonomy" id="1381693"/>
    <lineage>
        <taxon>Eukaryota</taxon>
        <taxon>Sar</taxon>
        <taxon>Alveolata</taxon>
        <taxon>Dinophyceae</taxon>
        <taxon>Suessiales</taxon>
        <taxon>Symbiodiniaceae</taxon>
        <taxon>Durusdinium</taxon>
    </lineage>
</organism>
<dbReference type="PANTHER" id="PTHR10566">
    <property type="entry name" value="CHAPERONE-ACTIVITY OF BC1 COMPLEX CABC1 -RELATED"/>
    <property type="match status" value="1"/>
</dbReference>
<evidence type="ECO:0000259" key="2">
    <source>
        <dbReference type="Pfam" id="PF03109"/>
    </source>
</evidence>
<evidence type="ECO:0000313" key="4">
    <source>
        <dbReference type="Proteomes" id="UP001642464"/>
    </source>
</evidence>
<gene>
    <name evidence="3" type="ORF">SCF082_LOCUS10621</name>
</gene>
<dbReference type="InterPro" id="IPR004147">
    <property type="entry name" value="ABC1_dom"/>
</dbReference>
<dbReference type="PANTHER" id="PTHR10566:SF123">
    <property type="entry name" value="PROTEIN KINASE SUPERFAMILY PROTEIN"/>
    <property type="match status" value="1"/>
</dbReference>
<dbReference type="Proteomes" id="UP001642464">
    <property type="component" value="Unassembled WGS sequence"/>
</dbReference>
<comment type="similarity">
    <text evidence="1">Belongs to the protein kinase superfamily. ADCK protein kinase family.</text>
</comment>
<sequence length="353" mass="38407">MYHGSSHRRRLAAFALLVTLTGLLAPCYLHPGRSDDELTAKIGWDYQPEKIEEYFREKPWQLAEHGAAIVQALLGLAASTAILLIQGQAWAQIRLKLAPEVRRSLCQLGPSYIKLGQALASRPDLVGGELAEELVQLQDSLPAFDTKDALEVIKQEFQGAQDPAAAQELLKSLEGAVPKAAASLGQVYQGVLRGRSVAVKVQRPEARRLAAVDAALLRSLARGVEALRNPLDGQRLVRANVLGAVDEFCSRLFEELDYRREASNCATFAALYGDHGNYASDLPPPGLKIPELEPDFCGRRVLVMEWVEGERLAPSADAKEDLPLVEMGISATLLQLLGTGVMHTDPHGGNLLK</sequence>
<accession>A0ABP0J7J0</accession>
<dbReference type="CDD" id="cd05121">
    <property type="entry name" value="ABC1_ADCK3-like"/>
    <property type="match status" value="1"/>
</dbReference>
<feature type="non-terminal residue" evidence="3">
    <location>
        <position position="353"/>
    </location>
</feature>
<protein>
    <submittedName>
        <fullName evidence="3">Uncharacterized protein sll0005</fullName>
    </submittedName>
</protein>
<proteinExistence type="inferred from homology"/>